<dbReference type="GO" id="GO:0006508">
    <property type="term" value="P:proteolysis"/>
    <property type="evidence" value="ECO:0007669"/>
    <property type="project" value="UniProtKB-KW"/>
</dbReference>
<evidence type="ECO:0000256" key="1">
    <source>
        <dbReference type="ARBA" id="ARBA00001947"/>
    </source>
</evidence>
<comment type="cofactor">
    <cofactor evidence="1">
        <name>Zn(2+)</name>
        <dbReference type="ChEBI" id="CHEBI:29105"/>
    </cofactor>
</comment>
<dbReference type="InterPro" id="IPR036264">
    <property type="entry name" value="Bact_exopeptidase_dim_dom"/>
</dbReference>
<dbReference type="GeneID" id="90994570"/>
<dbReference type="InterPro" id="IPR010964">
    <property type="entry name" value="M20A_pepV-rel"/>
</dbReference>
<reference evidence="11" key="1">
    <citation type="submission" date="2016-11" db="EMBL/GenBank/DDBJ databases">
        <authorList>
            <person name="Varghese N."/>
            <person name="Submissions S."/>
        </authorList>
    </citation>
    <scope>NUCLEOTIDE SEQUENCE [LARGE SCALE GENOMIC DNA]</scope>
    <source>
        <strain evidence="11">DSM 18095</strain>
    </source>
</reference>
<dbReference type="SUPFAM" id="SSF53187">
    <property type="entry name" value="Zn-dependent exopeptidases"/>
    <property type="match status" value="1"/>
</dbReference>
<dbReference type="GO" id="GO:0008270">
    <property type="term" value="F:zinc ion binding"/>
    <property type="evidence" value="ECO:0007669"/>
    <property type="project" value="InterPro"/>
</dbReference>
<evidence type="ECO:0000256" key="2">
    <source>
        <dbReference type="ARBA" id="ARBA00006247"/>
    </source>
</evidence>
<dbReference type="GO" id="GO:0008777">
    <property type="term" value="F:acetylornithine deacetylase activity"/>
    <property type="evidence" value="ECO:0007669"/>
    <property type="project" value="TreeGrafter"/>
</dbReference>
<dbReference type="InterPro" id="IPR050072">
    <property type="entry name" value="Peptidase_M20A"/>
</dbReference>
<evidence type="ECO:0000256" key="6">
    <source>
        <dbReference type="ARBA" id="ARBA00022833"/>
    </source>
</evidence>
<accession>A0A1M4Z3J4</accession>
<dbReference type="AlphaFoldDB" id="A0A1M4Z3J4"/>
<feature type="domain" description="Peptidase M20 dimerisation" evidence="9">
    <location>
        <begin position="256"/>
        <end position="289"/>
    </location>
</feature>
<evidence type="ECO:0000256" key="3">
    <source>
        <dbReference type="ARBA" id="ARBA00022670"/>
    </source>
</evidence>
<keyword evidence="6" id="KW-0862">Zinc</keyword>
<keyword evidence="3" id="KW-0645">Protease</keyword>
<evidence type="ECO:0000313" key="10">
    <source>
        <dbReference type="EMBL" id="SHF12322.1"/>
    </source>
</evidence>
<evidence type="ECO:0000256" key="4">
    <source>
        <dbReference type="ARBA" id="ARBA00022723"/>
    </source>
</evidence>
<dbReference type="InterPro" id="IPR002933">
    <property type="entry name" value="Peptidase_M20"/>
</dbReference>
<dbReference type="SUPFAM" id="SSF55031">
    <property type="entry name" value="Bacterial exopeptidase dimerisation domain"/>
    <property type="match status" value="1"/>
</dbReference>
<dbReference type="PANTHER" id="PTHR43808">
    <property type="entry name" value="ACETYLORNITHINE DEACETYLASE"/>
    <property type="match status" value="1"/>
</dbReference>
<keyword evidence="4" id="KW-0479">Metal-binding</keyword>
<keyword evidence="5" id="KW-0378">Hydrolase</keyword>
<evidence type="ECO:0000313" key="11">
    <source>
        <dbReference type="Proteomes" id="UP000184114"/>
    </source>
</evidence>
<dbReference type="EMBL" id="FQTY01000021">
    <property type="protein sequence ID" value="SHF12322.1"/>
    <property type="molecule type" value="Genomic_DNA"/>
</dbReference>
<comment type="similarity">
    <text evidence="2">Belongs to the peptidase M20A family.</text>
</comment>
<evidence type="ECO:0000256" key="7">
    <source>
        <dbReference type="ARBA" id="ARBA00022997"/>
    </source>
</evidence>
<dbReference type="Gene3D" id="3.30.70.360">
    <property type="match status" value="2"/>
</dbReference>
<keyword evidence="7" id="KW-0224">Dipeptidase</keyword>
<sequence>MNYINLIDGYKEEIVKSTQEIIKIKSVEDEAKPNMPFGEGPYKALEYVLELSKSLGFKTKNLEGYAGYAEFGEGDESVGVLVHLDVVPEGTGWTYPPYGAEIHDDKIFGRGTIDDKGPAIATIYAMKALKESEVSLNRKIRVIFGTNEETGWGCMDYYFKHEKPPTMAFTPDADFPVIHGEKGIIVFDLVQKLNSNGCCGIKLIDLKGGNAPNMVPDYAEAVLEVQNIDKFEEKFKQYKKEKDNMITMDIKDNIVKVIAKGISAHGSTPEKGENAISYLMNALSYLMDGECDICDFINLYNERIGFKHYGEGIGCGYEDSISGKLNFNPGLIKLEGDKIKLTINVRYPIKSSAKEVYDGIRKNLNGTKVELVEGEGDTKPLYVAKDNFLVEKLMKVYREQTGDLEREPITIGGGTYARAMENAVAFGPMFPGQPDVAHQKDEYISIEHLIKITKIYAHALYELAK</sequence>
<dbReference type="NCBIfam" id="TIGR01887">
    <property type="entry name" value="dipeptidaselike"/>
    <property type="match status" value="1"/>
</dbReference>
<dbReference type="GO" id="GO:0008237">
    <property type="term" value="F:metallopeptidase activity"/>
    <property type="evidence" value="ECO:0007669"/>
    <property type="project" value="UniProtKB-KW"/>
</dbReference>
<evidence type="ECO:0000256" key="8">
    <source>
        <dbReference type="ARBA" id="ARBA00023049"/>
    </source>
</evidence>
<dbReference type="GO" id="GO:0016805">
    <property type="term" value="F:dipeptidase activity"/>
    <property type="evidence" value="ECO:0007669"/>
    <property type="project" value="UniProtKB-KW"/>
</dbReference>
<keyword evidence="8" id="KW-0482">Metalloprotease</keyword>
<name>A0A1M4Z3J4_9FIRM</name>
<evidence type="ECO:0000256" key="5">
    <source>
        <dbReference type="ARBA" id="ARBA00022801"/>
    </source>
</evidence>
<gene>
    <name evidence="10" type="ORF">SAMN02745784_02882</name>
</gene>
<proteinExistence type="inferred from homology"/>
<dbReference type="Pfam" id="PF07687">
    <property type="entry name" value="M20_dimer"/>
    <property type="match status" value="1"/>
</dbReference>
<evidence type="ECO:0000259" key="9">
    <source>
        <dbReference type="Pfam" id="PF07687"/>
    </source>
</evidence>
<dbReference type="GO" id="GO:0006526">
    <property type="term" value="P:L-arginine biosynthetic process"/>
    <property type="evidence" value="ECO:0007669"/>
    <property type="project" value="TreeGrafter"/>
</dbReference>
<dbReference type="PROSITE" id="PS00759">
    <property type="entry name" value="ARGE_DAPE_CPG2_2"/>
    <property type="match status" value="1"/>
</dbReference>
<dbReference type="Pfam" id="PF01546">
    <property type="entry name" value="Peptidase_M20"/>
    <property type="match status" value="1"/>
</dbReference>
<dbReference type="InterPro" id="IPR001261">
    <property type="entry name" value="ArgE/DapE_CS"/>
</dbReference>
<dbReference type="CDD" id="cd03888">
    <property type="entry name" value="M20_PepV"/>
    <property type="match status" value="1"/>
</dbReference>
<keyword evidence="11" id="KW-1185">Reference proteome</keyword>
<protein>
    <submittedName>
        <fullName evidence="10">Succinyl-diaminopimelate desuccinylase</fullName>
    </submittedName>
</protein>
<dbReference type="Proteomes" id="UP000184114">
    <property type="component" value="Unassembled WGS sequence"/>
</dbReference>
<organism evidence="10 11">
    <name type="scientific">Tissierella praeacuta DSM 18095</name>
    <dbReference type="NCBI Taxonomy" id="1123404"/>
    <lineage>
        <taxon>Bacteria</taxon>
        <taxon>Bacillati</taxon>
        <taxon>Bacillota</taxon>
        <taxon>Tissierellia</taxon>
        <taxon>Tissierellales</taxon>
        <taxon>Tissierellaceae</taxon>
        <taxon>Tissierella</taxon>
    </lineage>
</organism>
<dbReference type="STRING" id="1123404.SAMN02745784_02882"/>
<dbReference type="Gene3D" id="3.40.630.10">
    <property type="entry name" value="Zn peptidases"/>
    <property type="match status" value="1"/>
</dbReference>
<dbReference type="PANTHER" id="PTHR43808:SF31">
    <property type="entry name" value="N-ACETYL-L-CITRULLINE DEACETYLASE"/>
    <property type="match status" value="1"/>
</dbReference>
<dbReference type="NCBIfam" id="NF005591">
    <property type="entry name" value="PRK07318.1"/>
    <property type="match status" value="1"/>
</dbReference>
<dbReference type="RefSeq" id="WP_072977575.1">
    <property type="nucleotide sequence ID" value="NZ_FQTY01000021.1"/>
</dbReference>
<dbReference type="InterPro" id="IPR011650">
    <property type="entry name" value="Peptidase_M20_dimer"/>
</dbReference>